<gene>
    <name evidence="2" type="ORF">CFK37_17975</name>
</gene>
<evidence type="ECO:0000313" key="2">
    <source>
        <dbReference type="EMBL" id="ASK63909.1"/>
    </source>
</evidence>
<feature type="signal peptide" evidence="1">
    <location>
        <begin position="1"/>
        <end position="21"/>
    </location>
</feature>
<dbReference type="AlphaFoldDB" id="A0A220U705"/>
<evidence type="ECO:0000256" key="1">
    <source>
        <dbReference type="SAM" id="SignalP"/>
    </source>
</evidence>
<dbReference type="PROSITE" id="PS51257">
    <property type="entry name" value="PROKAR_LIPOPROTEIN"/>
    <property type="match status" value="1"/>
</dbReference>
<dbReference type="KEGG" id="vil:CFK37_17975"/>
<feature type="chain" id="PRO_5013188644" description="Lipoprotein" evidence="1">
    <location>
        <begin position="22"/>
        <end position="123"/>
    </location>
</feature>
<accession>A0A220U705</accession>
<reference evidence="2 3" key="1">
    <citation type="submission" date="2017-07" db="EMBL/GenBank/DDBJ databases">
        <title>Virgibacillus sp. LM2416.</title>
        <authorList>
            <person name="Tak E.J."/>
            <person name="Bae J.-W."/>
        </authorList>
    </citation>
    <scope>NUCLEOTIDE SEQUENCE [LARGE SCALE GENOMIC DNA]</scope>
    <source>
        <strain evidence="2 3">LM2416</strain>
    </source>
</reference>
<name>A0A220U705_9BACI</name>
<dbReference type="RefSeq" id="WP_089063167.1">
    <property type="nucleotide sequence ID" value="NZ_CP022315.1"/>
</dbReference>
<proteinExistence type="predicted"/>
<evidence type="ECO:0008006" key="4">
    <source>
        <dbReference type="Google" id="ProtNLM"/>
    </source>
</evidence>
<keyword evidence="1" id="KW-0732">Signal</keyword>
<dbReference type="OrthoDB" id="2884500at2"/>
<dbReference type="Proteomes" id="UP000198312">
    <property type="component" value="Chromosome"/>
</dbReference>
<protein>
    <recommendedName>
        <fullName evidence="4">Lipoprotein</fullName>
    </recommendedName>
</protein>
<sequence>MKRLLLLFVLLLLVVSGCTDKNIQFSGESEHWKGQYNAVIGDTREDGEYTFKYKKATEDTVIENLKIVINDGETVLNGKRHKGAIVKVSSACSGCAVTNPEASIQVVIEWGKGKEEAFPLDPN</sequence>
<evidence type="ECO:0000313" key="3">
    <source>
        <dbReference type="Proteomes" id="UP000198312"/>
    </source>
</evidence>
<organism evidence="2 3">
    <name type="scientific">Virgibacillus phasianinus</name>
    <dbReference type="NCBI Taxonomy" id="2017483"/>
    <lineage>
        <taxon>Bacteria</taxon>
        <taxon>Bacillati</taxon>
        <taxon>Bacillota</taxon>
        <taxon>Bacilli</taxon>
        <taxon>Bacillales</taxon>
        <taxon>Bacillaceae</taxon>
        <taxon>Virgibacillus</taxon>
    </lineage>
</organism>
<keyword evidence="3" id="KW-1185">Reference proteome</keyword>
<dbReference type="EMBL" id="CP022315">
    <property type="protein sequence ID" value="ASK63909.1"/>
    <property type="molecule type" value="Genomic_DNA"/>
</dbReference>